<dbReference type="AlphaFoldDB" id="A0A381VGY9"/>
<sequence length="208" mass="22320">ADVIDKLIAYNASTLQKFDSVFRYSKVTGLIDSSDDSILSNITTVKIRKSFQPILLTSSKYSIYFRNALYNPHEGHLASSGGILTSSGFKVDGNANECFFDDDGVGNVRLYYYSSGVKSYLNSTQGTINYGTGEITINSMNIASISNIRGTTSTVVELKVTPSSNDVVPVRDQIVEMDIANSTVTVTADSFVGGSAEAGVGYTTTSSY</sequence>
<accession>A0A381VGY9</accession>
<proteinExistence type="predicted"/>
<dbReference type="EMBL" id="UINC01008683">
    <property type="protein sequence ID" value="SVA39048.1"/>
    <property type="molecule type" value="Genomic_DNA"/>
</dbReference>
<organism evidence="1">
    <name type="scientific">marine metagenome</name>
    <dbReference type="NCBI Taxonomy" id="408172"/>
    <lineage>
        <taxon>unclassified sequences</taxon>
        <taxon>metagenomes</taxon>
        <taxon>ecological metagenomes</taxon>
    </lineage>
</organism>
<feature type="non-terminal residue" evidence="1">
    <location>
        <position position="1"/>
    </location>
</feature>
<gene>
    <name evidence="1" type="ORF">METZ01_LOCUS91902</name>
</gene>
<evidence type="ECO:0000313" key="1">
    <source>
        <dbReference type="EMBL" id="SVA39048.1"/>
    </source>
</evidence>
<reference evidence="1" key="1">
    <citation type="submission" date="2018-05" db="EMBL/GenBank/DDBJ databases">
        <authorList>
            <person name="Lanie J.A."/>
            <person name="Ng W.-L."/>
            <person name="Kazmierczak K.M."/>
            <person name="Andrzejewski T.M."/>
            <person name="Davidsen T.M."/>
            <person name="Wayne K.J."/>
            <person name="Tettelin H."/>
            <person name="Glass J.I."/>
            <person name="Rusch D."/>
            <person name="Podicherti R."/>
            <person name="Tsui H.-C.T."/>
            <person name="Winkler M.E."/>
        </authorList>
    </citation>
    <scope>NUCLEOTIDE SEQUENCE</scope>
</reference>
<name>A0A381VGY9_9ZZZZ</name>
<protein>
    <submittedName>
        <fullName evidence="1">Uncharacterized protein</fullName>
    </submittedName>
</protein>